<evidence type="ECO:0008006" key="7">
    <source>
        <dbReference type="Google" id="ProtNLM"/>
    </source>
</evidence>
<evidence type="ECO:0000256" key="2">
    <source>
        <dbReference type="ARBA" id="ARBA00022989"/>
    </source>
</evidence>
<feature type="transmembrane region" description="Helical" evidence="4">
    <location>
        <begin position="124"/>
        <end position="144"/>
    </location>
</feature>
<gene>
    <name evidence="5" type="ORF">C1H46_039944</name>
</gene>
<feature type="transmembrane region" description="Helical" evidence="4">
    <location>
        <begin position="58"/>
        <end position="78"/>
    </location>
</feature>
<dbReference type="GO" id="GO:0016020">
    <property type="term" value="C:membrane"/>
    <property type="evidence" value="ECO:0007669"/>
    <property type="project" value="InterPro"/>
</dbReference>
<dbReference type="AlphaFoldDB" id="A0A540KJW6"/>
<sequence>METVNWRSSSSQAKVFGTIISIRGAFAVTFYQGLTIIRLSSSLRNSINQIFFSSGSDWILGGLLLAAEAFSTSLWYILQATVVKKYPAVLLRVFFQCLFTTIQSAVFTLIAVRDAGAWELRLDVGLIAVLCSHLFYIFGSDLAYT</sequence>
<evidence type="ECO:0000256" key="1">
    <source>
        <dbReference type="ARBA" id="ARBA00022692"/>
    </source>
</evidence>
<feature type="transmembrane region" description="Helical" evidence="4">
    <location>
        <begin position="90"/>
        <end position="112"/>
    </location>
</feature>
<dbReference type="EMBL" id="VIEB01001176">
    <property type="protein sequence ID" value="TQD74513.1"/>
    <property type="molecule type" value="Genomic_DNA"/>
</dbReference>
<reference evidence="5 6" key="1">
    <citation type="journal article" date="2019" name="G3 (Bethesda)">
        <title>Sequencing of a Wild Apple (Malus baccata) Genome Unravels the Differences Between Cultivated and Wild Apple Species Regarding Disease Resistance and Cold Tolerance.</title>
        <authorList>
            <person name="Chen X."/>
        </authorList>
    </citation>
    <scope>NUCLEOTIDE SEQUENCE [LARGE SCALE GENOMIC DNA]</scope>
    <source>
        <strain evidence="6">cv. Shandingzi</strain>
        <tissue evidence="5">Leaves</tissue>
    </source>
</reference>
<dbReference type="STRING" id="106549.A0A540KJW6"/>
<accession>A0A540KJW6</accession>
<keyword evidence="1 4" id="KW-0812">Transmembrane</keyword>
<evidence type="ECO:0000256" key="4">
    <source>
        <dbReference type="SAM" id="Phobius"/>
    </source>
</evidence>
<organism evidence="5 6">
    <name type="scientific">Malus baccata</name>
    <name type="common">Siberian crab apple</name>
    <name type="synonym">Pyrus baccata</name>
    <dbReference type="NCBI Taxonomy" id="106549"/>
    <lineage>
        <taxon>Eukaryota</taxon>
        <taxon>Viridiplantae</taxon>
        <taxon>Streptophyta</taxon>
        <taxon>Embryophyta</taxon>
        <taxon>Tracheophyta</taxon>
        <taxon>Spermatophyta</taxon>
        <taxon>Magnoliopsida</taxon>
        <taxon>eudicotyledons</taxon>
        <taxon>Gunneridae</taxon>
        <taxon>Pentapetalae</taxon>
        <taxon>rosids</taxon>
        <taxon>fabids</taxon>
        <taxon>Rosales</taxon>
        <taxon>Rosaceae</taxon>
        <taxon>Amygdaloideae</taxon>
        <taxon>Maleae</taxon>
        <taxon>Malus</taxon>
    </lineage>
</organism>
<dbReference type="GO" id="GO:0022857">
    <property type="term" value="F:transmembrane transporter activity"/>
    <property type="evidence" value="ECO:0007669"/>
    <property type="project" value="InterPro"/>
</dbReference>
<protein>
    <recommendedName>
        <fullName evidence="7">WAT1-related protein</fullName>
    </recommendedName>
</protein>
<dbReference type="InterPro" id="IPR030184">
    <property type="entry name" value="WAT1-related"/>
</dbReference>
<evidence type="ECO:0000313" key="5">
    <source>
        <dbReference type="EMBL" id="TQD74513.1"/>
    </source>
</evidence>
<keyword evidence="2 4" id="KW-1133">Transmembrane helix</keyword>
<name>A0A540KJW6_MALBA</name>
<keyword evidence="6" id="KW-1185">Reference proteome</keyword>
<evidence type="ECO:0000256" key="3">
    <source>
        <dbReference type="ARBA" id="ARBA00023136"/>
    </source>
</evidence>
<dbReference type="PANTHER" id="PTHR31218">
    <property type="entry name" value="WAT1-RELATED PROTEIN"/>
    <property type="match status" value="1"/>
</dbReference>
<feature type="transmembrane region" description="Helical" evidence="4">
    <location>
        <begin position="15"/>
        <end position="37"/>
    </location>
</feature>
<proteinExistence type="predicted"/>
<evidence type="ECO:0000313" key="6">
    <source>
        <dbReference type="Proteomes" id="UP000315295"/>
    </source>
</evidence>
<comment type="caution">
    <text evidence="5">The sequence shown here is derived from an EMBL/GenBank/DDBJ whole genome shotgun (WGS) entry which is preliminary data.</text>
</comment>
<dbReference type="Proteomes" id="UP000315295">
    <property type="component" value="Unassembled WGS sequence"/>
</dbReference>
<keyword evidence="3 4" id="KW-0472">Membrane</keyword>